<dbReference type="Proteomes" id="UP000000305">
    <property type="component" value="Unassembled WGS sequence"/>
</dbReference>
<dbReference type="KEGG" id="dpx:DAPPUDRAFT_116339"/>
<feature type="region of interest" description="Disordered" evidence="1">
    <location>
        <begin position="1"/>
        <end position="20"/>
    </location>
</feature>
<protein>
    <submittedName>
        <fullName evidence="2">Uncharacterized protein</fullName>
    </submittedName>
</protein>
<dbReference type="EMBL" id="GL732702">
    <property type="protein sequence ID" value="EFX66503.1"/>
    <property type="molecule type" value="Genomic_DNA"/>
</dbReference>
<accession>E9HP37</accession>
<organism evidence="2 3">
    <name type="scientific">Daphnia pulex</name>
    <name type="common">Water flea</name>
    <dbReference type="NCBI Taxonomy" id="6669"/>
    <lineage>
        <taxon>Eukaryota</taxon>
        <taxon>Metazoa</taxon>
        <taxon>Ecdysozoa</taxon>
        <taxon>Arthropoda</taxon>
        <taxon>Crustacea</taxon>
        <taxon>Branchiopoda</taxon>
        <taxon>Diplostraca</taxon>
        <taxon>Cladocera</taxon>
        <taxon>Anomopoda</taxon>
        <taxon>Daphniidae</taxon>
        <taxon>Daphnia</taxon>
    </lineage>
</organism>
<dbReference type="PANTHER" id="PTHR36943">
    <property type="entry name" value="CCHC-TYPE DOMAIN-CONTAINING PROTEIN"/>
    <property type="match status" value="1"/>
</dbReference>
<sequence>MENRQQPTYPNVNELETTESELENNKSIITDITKINLCLTNDDLRLRRKIEERDTQQLSAVNPKKIEPEFLCVSGIVIENGISTTSGDDLNQPRFLRSMAKATDEINLILLESERLTNALSQLRSQLTDSNCKLQMFQNVNDELAITESELEDVHSIAVMTQSLMSQP</sequence>
<gene>
    <name evidence="2" type="ORF">DAPPUDRAFT_116339</name>
</gene>
<keyword evidence="3" id="KW-1185">Reference proteome</keyword>
<evidence type="ECO:0000313" key="3">
    <source>
        <dbReference type="Proteomes" id="UP000000305"/>
    </source>
</evidence>
<name>E9HP37_DAPPU</name>
<evidence type="ECO:0000313" key="2">
    <source>
        <dbReference type="EMBL" id="EFX66503.1"/>
    </source>
</evidence>
<feature type="compositionally biased region" description="Polar residues" evidence="1">
    <location>
        <begin position="1"/>
        <end position="10"/>
    </location>
</feature>
<dbReference type="AlphaFoldDB" id="E9HP37"/>
<reference evidence="2 3" key="1">
    <citation type="journal article" date="2011" name="Science">
        <title>The ecoresponsive genome of Daphnia pulex.</title>
        <authorList>
            <person name="Colbourne J.K."/>
            <person name="Pfrender M.E."/>
            <person name="Gilbert D."/>
            <person name="Thomas W.K."/>
            <person name="Tucker A."/>
            <person name="Oakley T.H."/>
            <person name="Tokishita S."/>
            <person name="Aerts A."/>
            <person name="Arnold G.J."/>
            <person name="Basu M.K."/>
            <person name="Bauer D.J."/>
            <person name="Caceres C.E."/>
            <person name="Carmel L."/>
            <person name="Casola C."/>
            <person name="Choi J.H."/>
            <person name="Detter J.C."/>
            <person name="Dong Q."/>
            <person name="Dusheyko S."/>
            <person name="Eads B.D."/>
            <person name="Frohlich T."/>
            <person name="Geiler-Samerotte K.A."/>
            <person name="Gerlach D."/>
            <person name="Hatcher P."/>
            <person name="Jogdeo S."/>
            <person name="Krijgsveld J."/>
            <person name="Kriventseva E.V."/>
            <person name="Kultz D."/>
            <person name="Laforsch C."/>
            <person name="Lindquist E."/>
            <person name="Lopez J."/>
            <person name="Manak J.R."/>
            <person name="Muller J."/>
            <person name="Pangilinan J."/>
            <person name="Patwardhan R.P."/>
            <person name="Pitluck S."/>
            <person name="Pritham E.J."/>
            <person name="Rechtsteiner A."/>
            <person name="Rho M."/>
            <person name="Rogozin I.B."/>
            <person name="Sakarya O."/>
            <person name="Salamov A."/>
            <person name="Schaack S."/>
            <person name="Shapiro H."/>
            <person name="Shiga Y."/>
            <person name="Skalitzky C."/>
            <person name="Smith Z."/>
            <person name="Souvorov A."/>
            <person name="Sung W."/>
            <person name="Tang Z."/>
            <person name="Tsuchiya D."/>
            <person name="Tu H."/>
            <person name="Vos H."/>
            <person name="Wang M."/>
            <person name="Wolf Y.I."/>
            <person name="Yamagata H."/>
            <person name="Yamada T."/>
            <person name="Ye Y."/>
            <person name="Shaw J.R."/>
            <person name="Andrews J."/>
            <person name="Crease T.J."/>
            <person name="Tang H."/>
            <person name="Lucas S.M."/>
            <person name="Robertson H.M."/>
            <person name="Bork P."/>
            <person name="Koonin E.V."/>
            <person name="Zdobnov E.M."/>
            <person name="Grigoriev I.V."/>
            <person name="Lynch M."/>
            <person name="Boore J.L."/>
        </authorList>
    </citation>
    <scope>NUCLEOTIDE SEQUENCE [LARGE SCALE GENOMIC DNA]</scope>
</reference>
<dbReference type="HOGENOM" id="CLU_1588173_0_0_1"/>
<evidence type="ECO:0000256" key="1">
    <source>
        <dbReference type="SAM" id="MobiDB-lite"/>
    </source>
</evidence>
<dbReference type="InParanoid" id="E9HP37"/>
<proteinExistence type="predicted"/>
<dbReference type="PhylomeDB" id="E9HP37"/>
<dbReference type="PANTHER" id="PTHR36943:SF1">
    <property type="entry name" value="CCHC-TYPE DOMAIN-CONTAINING PROTEIN"/>
    <property type="match status" value="1"/>
</dbReference>